<dbReference type="Pfam" id="PF01535">
    <property type="entry name" value="PPR"/>
    <property type="match status" value="2"/>
</dbReference>
<accession>A0AAU9S9V9</accession>
<dbReference type="InterPro" id="IPR046960">
    <property type="entry name" value="PPR_At4g14850-like_plant"/>
</dbReference>
<evidence type="ECO:0000313" key="5">
    <source>
        <dbReference type="Proteomes" id="UP000836841"/>
    </source>
</evidence>
<dbReference type="PANTHER" id="PTHR47926:SF388">
    <property type="entry name" value="DYW DOMAIN-CONTAINING PROTEIN"/>
    <property type="match status" value="1"/>
</dbReference>
<keyword evidence="1" id="KW-0677">Repeat</keyword>
<sequence length="503" mass="57240">MYTKRVLFHRVNFALIESRSSSSSESLNKIHKFLRNLCTALDFGNPNEYRNEDSSNFAGDINSRTWNRDYGGSQSLGSNSMVQSQYQRNLSSNSNWNNPSYDYRNGGSGNKTFDCNIEDKIEDFDEFCQQHNPKLALEAMKSLEKMGHVLDLARLLRLAQLFGEEHSFQDVKALQEAKVDVHGKIRALVYHLDANYLKYYTDIVIEEFDAFCRRGNVKKALYIMDTLSSMSHLLDLNRLLVLAKLCGEAEALQEAKTVHGKIRSSFCGLDVSSYHVLIEMYSNCGLLNEASGVFEEMPEKSLETWDIIIRCFAKNGLGEEAIDMFTRFKNEGNKPEARLFRGVFYACGFLGDVDEGLLHFRSMSKDYGIIPTVEDYVSIVEMFALPGLLDEALEFIERMPMKPNADVWETLMNLSRVHGDLELGDRCAEIVEVLDHTRLNKQSREGFLPVKTSDIEREILKKRSGILGLHGIGTGFILIRFLGTHPQQRQACINLTFLVHVLL</sequence>
<evidence type="ECO:0000256" key="3">
    <source>
        <dbReference type="SAM" id="MobiDB-lite"/>
    </source>
</evidence>
<dbReference type="GO" id="GO:0003723">
    <property type="term" value="F:RNA binding"/>
    <property type="evidence" value="ECO:0007669"/>
    <property type="project" value="InterPro"/>
</dbReference>
<feature type="compositionally biased region" description="Polar residues" evidence="3">
    <location>
        <begin position="77"/>
        <end position="88"/>
    </location>
</feature>
<name>A0AAU9S9V9_THLAR</name>
<reference evidence="4 5" key="1">
    <citation type="submission" date="2022-03" db="EMBL/GenBank/DDBJ databases">
        <authorList>
            <person name="Nunn A."/>
            <person name="Chopra R."/>
            <person name="Nunn A."/>
            <person name="Contreras Garrido A."/>
        </authorList>
    </citation>
    <scope>NUCLEOTIDE SEQUENCE [LARGE SCALE GENOMIC DNA]</scope>
</reference>
<dbReference type="FunFam" id="1.25.40.10:FF:000741">
    <property type="entry name" value="Pentatricopeptide repeat-containing protein At2g25580"/>
    <property type="match status" value="1"/>
</dbReference>
<evidence type="ECO:0008006" key="6">
    <source>
        <dbReference type="Google" id="ProtNLM"/>
    </source>
</evidence>
<dbReference type="Proteomes" id="UP000836841">
    <property type="component" value="Chromosome 4"/>
</dbReference>
<feature type="region of interest" description="Disordered" evidence="3">
    <location>
        <begin position="77"/>
        <end position="103"/>
    </location>
</feature>
<keyword evidence="5" id="KW-1185">Reference proteome</keyword>
<protein>
    <recommendedName>
        <fullName evidence="6">Pentatricopeptide repeat-containing protein</fullName>
    </recommendedName>
</protein>
<feature type="repeat" description="PPR" evidence="2">
    <location>
        <begin position="270"/>
        <end position="304"/>
    </location>
</feature>
<dbReference type="EMBL" id="OU466860">
    <property type="protein sequence ID" value="CAH2061031.1"/>
    <property type="molecule type" value="Genomic_DNA"/>
</dbReference>
<dbReference type="Gene3D" id="1.25.40.10">
    <property type="entry name" value="Tetratricopeptide repeat domain"/>
    <property type="match status" value="2"/>
</dbReference>
<dbReference type="InterPro" id="IPR011990">
    <property type="entry name" value="TPR-like_helical_dom_sf"/>
</dbReference>
<gene>
    <name evidence="4" type="ORF">TAV2_LOCUS12470</name>
</gene>
<dbReference type="GO" id="GO:0009451">
    <property type="term" value="P:RNA modification"/>
    <property type="evidence" value="ECO:0007669"/>
    <property type="project" value="InterPro"/>
</dbReference>
<organism evidence="4 5">
    <name type="scientific">Thlaspi arvense</name>
    <name type="common">Field penny-cress</name>
    <dbReference type="NCBI Taxonomy" id="13288"/>
    <lineage>
        <taxon>Eukaryota</taxon>
        <taxon>Viridiplantae</taxon>
        <taxon>Streptophyta</taxon>
        <taxon>Embryophyta</taxon>
        <taxon>Tracheophyta</taxon>
        <taxon>Spermatophyta</taxon>
        <taxon>Magnoliopsida</taxon>
        <taxon>eudicotyledons</taxon>
        <taxon>Gunneridae</taxon>
        <taxon>Pentapetalae</taxon>
        <taxon>rosids</taxon>
        <taxon>malvids</taxon>
        <taxon>Brassicales</taxon>
        <taxon>Brassicaceae</taxon>
        <taxon>Thlaspideae</taxon>
        <taxon>Thlaspi</taxon>
    </lineage>
</organism>
<dbReference type="AlphaFoldDB" id="A0AAU9S9V9"/>
<dbReference type="InterPro" id="IPR002885">
    <property type="entry name" value="PPR_rpt"/>
</dbReference>
<dbReference type="PANTHER" id="PTHR47926">
    <property type="entry name" value="PENTATRICOPEPTIDE REPEAT-CONTAINING PROTEIN"/>
    <property type="match status" value="1"/>
</dbReference>
<evidence type="ECO:0000313" key="4">
    <source>
        <dbReference type="EMBL" id="CAH2061031.1"/>
    </source>
</evidence>
<dbReference type="PROSITE" id="PS51375">
    <property type="entry name" value="PPR"/>
    <property type="match status" value="1"/>
</dbReference>
<evidence type="ECO:0000256" key="1">
    <source>
        <dbReference type="ARBA" id="ARBA00022737"/>
    </source>
</evidence>
<dbReference type="NCBIfam" id="TIGR00756">
    <property type="entry name" value="PPR"/>
    <property type="match status" value="1"/>
</dbReference>
<proteinExistence type="predicted"/>
<feature type="compositionally biased region" description="Low complexity" evidence="3">
    <location>
        <begin position="89"/>
        <end position="100"/>
    </location>
</feature>
<evidence type="ECO:0000256" key="2">
    <source>
        <dbReference type="PROSITE-ProRule" id="PRU00708"/>
    </source>
</evidence>